<feature type="chain" id="PRO_5021194854" description="Alpha-defensin N-terminal domain-containing protein" evidence="1">
    <location>
        <begin position="20"/>
        <end position="116"/>
    </location>
</feature>
<accession>A0A4X2KMV7</accession>
<evidence type="ECO:0000313" key="3">
    <source>
        <dbReference type="Ensembl" id="ENSVURP00010010467.1"/>
    </source>
</evidence>
<dbReference type="AlphaFoldDB" id="A0A4X2KMV7"/>
<proteinExistence type="predicted"/>
<feature type="signal peptide" evidence="1">
    <location>
        <begin position="1"/>
        <end position="19"/>
    </location>
</feature>
<organism evidence="3 4">
    <name type="scientific">Vombatus ursinus</name>
    <name type="common">Common wombat</name>
    <dbReference type="NCBI Taxonomy" id="29139"/>
    <lineage>
        <taxon>Eukaryota</taxon>
        <taxon>Metazoa</taxon>
        <taxon>Chordata</taxon>
        <taxon>Craniata</taxon>
        <taxon>Vertebrata</taxon>
        <taxon>Euteleostomi</taxon>
        <taxon>Mammalia</taxon>
        <taxon>Metatheria</taxon>
        <taxon>Diprotodontia</taxon>
        <taxon>Vombatidae</taxon>
        <taxon>Vombatus</taxon>
    </lineage>
</organism>
<evidence type="ECO:0000313" key="4">
    <source>
        <dbReference type="Proteomes" id="UP000314987"/>
    </source>
</evidence>
<evidence type="ECO:0000259" key="2">
    <source>
        <dbReference type="SMART" id="SM01418"/>
    </source>
</evidence>
<reference evidence="3" key="2">
    <citation type="submission" date="2025-08" db="UniProtKB">
        <authorList>
            <consortium name="Ensembl"/>
        </authorList>
    </citation>
    <scope>IDENTIFICATION</scope>
</reference>
<keyword evidence="1" id="KW-0732">Signal</keyword>
<dbReference type="Ensembl" id="ENSVURT00010011868.1">
    <property type="protein sequence ID" value="ENSVURP00010010467.1"/>
    <property type="gene ID" value="ENSVURG00010008092.1"/>
</dbReference>
<dbReference type="GO" id="GO:0006952">
    <property type="term" value="P:defense response"/>
    <property type="evidence" value="ECO:0007669"/>
    <property type="project" value="InterPro"/>
</dbReference>
<name>A0A4X2KMV7_VOMUR</name>
<dbReference type="Pfam" id="PF00879">
    <property type="entry name" value="Defensin_propep"/>
    <property type="match status" value="1"/>
</dbReference>
<evidence type="ECO:0000256" key="1">
    <source>
        <dbReference type="SAM" id="SignalP"/>
    </source>
</evidence>
<reference evidence="4" key="1">
    <citation type="submission" date="2018-12" db="EMBL/GenBank/DDBJ databases">
        <authorList>
            <person name="Yazar S."/>
        </authorList>
    </citation>
    <scope>NUCLEOTIDE SEQUENCE [LARGE SCALE GENOMIC DNA]</scope>
</reference>
<reference evidence="3" key="3">
    <citation type="submission" date="2025-09" db="UniProtKB">
        <authorList>
            <consortium name="Ensembl"/>
        </authorList>
    </citation>
    <scope>IDENTIFICATION</scope>
</reference>
<dbReference type="Proteomes" id="UP000314987">
    <property type="component" value="Unassembled WGS sequence"/>
</dbReference>
<keyword evidence="4" id="KW-1185">Reference proteome</keyword>
<feature type="domain" description="Alpha-defensin N-terminal" evidence="2">
    <location>
        <begin position="1"/>
        <end position="49"/>
    </location>
</feature>
<dbReference type="InterPro" id="IPR002366">
    <property type="entry name" value="Alpha-defensin_N"/>
</dbReference>
<protein>
    <recommendedName>
        <fullName evidence="2">Alpha-defensin N-terminal domain-containing protein</fullName>
    </recommendedName>
</protein>
<dbReference type="SMART" id="SM01418">
    <property type="entry name" value="Defensin_propep"/>
    <property type="match status" value="1"/>
</dbReference>
<sequence length="116" mass="13203">MKTFFLLTAVVFLTIQVQAQRNEEEMLTQEEAMAENQFPDLPSMEAEGSDTMASGEKRILAWNGKSTSLRDRKLIARCRQFGRSWVLIENMKNMGCLHGTKVGEEDLVTVRGHKCH</sequence>
<dbReference type="GeneTree" id="ENSGT01150000290678"/>